<reference evidence="5" key="1">
    <citation type="submission" date="2020-07" db="EMBL/GenBank/DDBJ databases">
        <title>Pseudomonas chaetoceroseae sp. nov., a new member of the Pseudomonas oleovorans group isolated from a culture of Chaetoceros calcitrans.</title>
        <authorList>
            <person name="Girard L."/>
            <person name="Lood C."/>
            <person name="De Mot R."/>
            <person name="Baudart J."/>
        </authorList>
    </citation>
    <scope>NUCLEOTIDE SEQUENCE</scope>
    <source>
        <strain evidence="5">536</strain>
    </source>
</reference>
<name>A0A931D1A1_9PSED</name>
<dbReference type="InterPro" id="IPR032687">
    <property type="entry name" value="AraC-type_N"/>
</dbReference>
<dbReference type="PANTHER" id="PTHR47894">
    <property type="entry name" value="HTH-TYPE TRANSCRIPTIONAL REGULATOR GADX"/>
    <property type="match status" value="1"/>
</dbReference>
<evidence type="ECO:0000259" key="4">
    <source>
        <dbReference type="PROSITE" id="PS01124"/>
    </source>
</evidence>
<dbReference type="InterPro" id="IPR018060">
    <property type="entry name" value="HTH_AraC"/>
</dbReference>
<keyword evidence="3" id="KW-0804">Transcription</keyword>
<dbReference type="Proteomes" id="UP000596932">
    <property type="component" value="Unassembled WGS sequence"/>
</dbReference>
<dbReference type="PROSITE" id="PS01124">
    <property type="entry name" value="HTH_ARAC_FAMILY_2"/>
    <property type="match status" value="1"/>
</dbReference>
<dbReference type="GO" id="GO:0003700">
    <property type="term" value="F:DNA-binding transcription factor activity"/>
    <property type="evidence" value="ECO:0007669"/>
    <property type="project" value="InterPro"/>
</dbReference>
<dbReference type="EMBL" id="JACFYX010000008">
    <property type="protein sequence ID" value="MBG0835624.1"/>
    <property type="molecule type" value="Genomic_DNA"/>
</dbReference>
<evidence type="ECO:0000256" key="3">
    <source>
        <dbReference type="ARBA" id="ARBA00023163"/>
    </source>
</evidence>
<protein>
    <submittedName>
        <fullName evidence="5">AraC family transcriptional regulator</fullName>
    </submittedName>
</protein>
<evidence type="ECO:0000256" key="1">
    <source>
        <dbReference type="ARBA" id="ARBA00023015"/>
    </source>
</evidence>
<feature type="domain" description="HTH araC/xylS-type" evidence="4">
    <location>
        <begin position="262"/>
        <end position="359"/>
    </location>
</feature>
<dbReference type="Gene3D" id="1.10.10.60">
    <property type="entry name" value="Homeodomain-like"/>
    <property type="match status" value="1"/>
</dbReference>
<evidence type="ECO:0000313" key="6">
    <source>
        <dbReference type="Proteomes" id="UP000596932"/>
    </source>
</evidence>
<dbReference type="GO" id="GO:0000976">
    <property type="term" value="F:transcription cis-regulatory region binding"/>
    <property type="evidence" value="ECO:0007669"/>
    <property type="project" value="TreeGrafter"/>
</dbReference>
<keyword evidence="2" id="KW-0238">DNA-binding</keyword>
<accession>A0A931D1A1</accession>
<dbReference type="AlphaFoldDB" id="A0A931D1A1"/>
<evidence type="ECO:0000313" key="5">
    <source>
        <dbReference type="EMBL" id="MBG0835624.1"/>
    </source>
</evidence>
<gene>
    <name evidence="5" type="ORF">H3221_10940</name>
</gene>
<dbReference type="PRINTS" id="PR00032">
    <property type="entry name" value="HTHARAC"/>
</dbReference>
<dbReference type="Pfam" id="PF12625">
    <property type="entry name" value="Arabinose_bd"/>
    <property type="match status" value="1"/>
</dbReference>
<sequence length="363" mass="39894">MLLASQRPGYGIVGQDIVIFGQSMSAPWPARRSIISLQLLTQLGLDLGLSLDKCLHETGLSPVQLASLNGEIDAQRELQLIANLIEALPDVGDLGLQAGRRYHLTTYGAWGYAILSSATVRQAAELGLRYHGLTYAFTRISLSVDDAVASLYFDDSALTPTLHDFIVQRDMLGALVVVRELLGSTLRLLNVELRQAAPADVSPFIAAFGQMPHFGAARNRLGFAADLLDNPLPRANPQLVSACEQQCQALLARHQWHQGLAGRVRQLLLQSPGQIADMEQVAERLHLSSRTLRRRLIEEGTSFRALQDEVRQTLAEELLDAGGLSLEEIAERLGYGELSNFIHAFKRWKGITPGRYQRGSWGA</sequence>
<organism evidence="5 6">
    <name type="scientific">Pseudomonas chaetocerotis</name>
    <dbReference type="NCBI Taxonomy" id="2758695"/>
    <lineage>
        <taxon>Bacteria</taxon>
        <taxon>Pseudomonadati</taxon>
        <taxon>Pseudomonadota</taxon>
        <taxon>Gammaproteobacteria</taxon>
        <taxon>Pseudomonadales</taxon>
        <taxon>Pseudomonadaceae</taxon>
        <taxon>Pseudomonas</taxon>
    </lineage>
</organism>
<dbReference type="PANTHER" id="PTHR47894:SF1">
    <property type="entry name" value="HTH-TYPE TRANSCRIPTIONAL REGULATOR VQSM"/>
    <property type="match status" value="1"/>
</dbReference>
<dbReference type="Pfam" id="PF12833">
    <property type="entry name" value="HTH_18"/>
    <property type="match status" value="1"/>
</dbReference>
<keyword evidence="1" id="KW-0805">Transcription regulation</keyword>
<proteinExistence type="predicted"/>
<comment type="caution">
    <text evidence="5">The sequence shown here is derived from an EMBL/GenBank/DDBJ whole genome shotgun (WGS) entry which is preliminary data.</text>
</comment>
<dbReference type="GO" id="GO:0005829">
    <property type="term" value="C:cytosol"/>
    <property type="evidence" value="ECO:0007669"/>
    <property type="project" value="TreeGrafter"/>
</dbReference>
<evidence type="ECO:0000256" key="2">
    <source>
        <dbReference type="ARBA" id="ARBA00023125"/>
    </source>
</evidence>
<dbReference type="InterPro" id="IPR020449">
    <property type="entry name" value="Tscrpt_reg_AraC-type_HTH"/>
</dbReference>
<dbReference type="SUPFAM" id="SSF46689">
    <property type="entry name" value="Homeodomain-like"/>
    <property type="match status" value="1"/>
</dbReference>
<dbReference type="InterPro" id="IPR009057">
    <property type="entry name" value="Homeodomain-like_sf"/>
</dbReference>
<dbReference type="SMART" id="SM00342">
    <property type="entry name" value="HTH_ARAC"/>
    <property type="match status" value="1"/>
</dbReference>
<keyword evidence="6" id="KW-1185">Reference proteome</keyword>